<feature type="domain" description="Reverse transcriptase" evidence="1">
    <location>
        <begin position="89"/>
        <end position="321"/>
    </location>
</feature>
<name>A0A7W7W8G5_9ACTN</name>
<dbReference type="AlphaFoldDB" id="A0A7W7W8G5"/>
<dbReference type="Proteomes" id="UP000534286">
    <property type="component" value="Unassembled WGS sequence"/>
</dbReference>
<proteinExistence type="predicted"/>
<dbReference type="Pfam" id="PF00078">
    <property type="entry name" value="RVT_1"/>
    <property type="match status" value="1"/>
</dbReference>
<keyword evidence="3" id="KW-1185">Reference proteome</keyword>
<dbReference type="RefSeq" id="WP_184753497.1">
    <property type="nucleotide sequence ID" value="NZ_BAABEK010000234.1"/>
</dbReference>
<protein>
    <submittedName>
        <fullName evidence="2">RNA-directed DNA polymerase</fullName>
        <ecNumber evidence="2">2.7.7.49</ecNumber>
    </submittedName>
</protein>
<dbReference type="InterPro" id="IPR051083">
    <property type="entry name" value="GrpII_Intron_Splice-Mob/Def"/>
</dbReference>
<dbReference type="PANTHER" id="PTHR34047">
    <property type="entry name" value="NUCLEAR INTRON MATURASE 1, MITOCHONDRIAL-RELATED"/>
    <property type="match status" value="1"/>
</dbReference>
<keyword evidence="2" id="KW-0548">Nucleotidyltransferase</keyword>
<dbReference type="InterPro" id="IPR043502">
    <property type="entry name" value="DNA/RNA_pol_sf"/>
</dbReference>
<evidence type="ECO:0000313" key="2">
    <source>
        <dbReference type="EMBL" id="MBB4937064.1"/>
    </source>
</evidence>
<evidence type="ECO:0000259" key="1">
    <source>
        <dbReference type="PROSITE" id="PS50878"/>
    </source>
</evidence>
<organism evidence="2 3">
    <name type="scientific">Streptosporangium album</name>
    <dbReference type="NCBI Taxonomy" id="47479"/>
    <lineage>
        <taxon>Bacteria</taxon>
        <taxon>Bacillati</taxon>
        <taxon>Actinomycetota</taxon>
        <taxon>Actinomycetes</taxon>
        <taxon>Streptosporangiales</taxon>
        <taxon>Streptosporangiaceae</taxon>
        <taxon>Streptosporangium</taxon>
    </lineage>
</organism>
<sequence length="465" mass="52608">MSAEVSAGPTALVKASLDKVRALQHTLYRTAKADPGRRFHALMDKVSRRDVLWRGWVAVRADNGAPGIDRTTLDQIEHECEAVRLVDEPAAELQEGRYRPLPARGVLIPKPGRAEEYRPLSISTVRDRVVQAALKIVLEPVFEADFLPCSFGFRPKRATHDALQVVIDEAWRGRRWVVETDIANCFSAIPQDRLMQAIEEHVCDQAVLKLIRRILRAGVMQDGQVRREVTGAAQGGPISPLLCNVYLHRIDRTWDGREHGVIIRFVDDLLVMCRSRQQAEAALARLRELPAELGLEPKEAKTAIIHLEEGGPGFDFLGFHHRMVRSRGRRGTTGSRGVVFLARRPADKAMIHARDRIRDLTHRSRLWMSVEAVVQEVNAFLRGWATYFEYGHSTIRIGKIRHYATHRLAIFIGKRHKRGRRFGIDVVACRSPDQCGLIKLSGIVVPPRAGKPWREKLNTGGERRR</sequence>
<dbReference type="PANTHER" id="PTHR34047:SF8">
    <property type="entry name" value="PROTEIN YKFC"/>
    <property type="match status" value="1"/>
</dbReference>
<dbReference type="InterPro" id="IPR030931">
    <property type="entry name" value="Group_II_RT_mat"/>
</dbReference>
<dbReference type="PROSITE" id="PS50878">
    <property type="entry name" value="RT_POL"/>
    <property type="match status" value="1"/>
</dbReference>
<dbReference type="InterPro" id="IPR013597">
    <property type="entry name" value="Mat_intron_G2"/>
</dbReference>
<accession>A0A7W7W8G5</accession>
<dbReference type="GO" id="GO:0003964">
    <property type="term" value="F:RNA-directed DNA polymerase activity"/>
    <property type="evidence" value="ECO:0007669"/>
    <property type="project" value="UniProtKB-KW"/>
</dbReference>
<reference evidence="2 3" key="1">
    <citation type="submission" date="2020-08" db="EMBL/GenBank/DDBJ databases">
        <title>Sequencing the genomes of 1000 actinobacteria strains.</title>
        <authorList>
            <person name="Klenk H.-P."/>
        </authorList>
    </citation>
    <scope>NUCLEOTIDE SEQUENCE [LARGE SCALE GENOMIC DNA]</scope>
    <source>
        <strain evidence="2 3">DSM 43023</strain>
    </source>
</reference>
<dbReference type="CDD" id="cd01651">
    <property type="entry name" value="RT_G2_intron"/>
    <property type="match status" value="1"/>
</dbReference>
<dbReference type="SUPFAM" id="SSF56672">
    <property type="entry name" value="DNA/RNA polymerases"/>
    <property type="match status" value="1"/>
</dbReference>
<keyword evidence="2" id="KW-0695">RNA-directed DNA polymerase</keyword>
<dbReference type="InterPro" id="IPR000477">
    <property type="entry name" value="RT_dom"/>
</dbReference>
<dbReference type="EMBL" id="JACHJU010000001">
    <property type="protein sequence ID" value="MBB4937064.1"/>
    <property type="molecule type" value="Genomic_DNA"/>
</dbReference>
<gene>
    <name evidence="2" type="ORF">FHR32_001369</name>
</gene>
<evidence type="ECO:0000313" key="3">
    <source>
        <dbReference type="Proteomes" id="UP000534286"/>
    </source>
</evidence>
<dbReference type="NCBIfam" id="TIGR04416">
    <property type="entry name" value="group_II_RT_mat"/>
    <property type="match status" value="1"/>
</dbReference>
<comment type="caution">
    <text evidence="2">The sequence shown here is derived from an EMBL/GenBank/DDBJ whole genome shotgun (WGS) entry which is preliminary data.</text>
</comment>
<dbReference type="Pfam" id="PF08388">
    <property type="entry name" value="GIIM"/>
    <property type="match status" value="1"/>
</dbReference>
<keyword evidence="2" id="KW-0808">Transferase</keyword>
<dbReference type="EC" id="2.7.7.49" evidence="2"/>